<evidence type="ECO:0000256" key="1">
    <source>
        <dbReference type="SAM" id="MobiDB-lite"/>
    </source>
</evidence>
<accession>A0A1B6K5D9</accession>
<protein>
    <submittedName>
        <fullName evidence="2">Uncharacterized protein</fullName>
    </submittedName>
</protein>
<dbReference type="EMBL" id="GECU01001343">
    <property type="protein sequence ID" value="JAT06364.1"/>
    <property type="molecule type" value="Transcribed_RNA"/>
</dbReference>
<feature type="region of interest" description="Disordered" evidence="1">
    <location>
        <begin position="300"/>
        <end position="320"/>
    </location>
</feature>
<name>A0A1B6K5D9_9HEMI</name>
<sequence>VMHHKDSETSYDSGNLDLSINESFIKSDIANIISKMYTAEDNAASIETIYNVEPRNKSDLSDESSTKPVDVICGPKRTTVSNISPVVDSSTSDSVSVPRGRNELRSFRVVCECCRRKIMSRIVQKRVKTTCNGCTTCLKYECFLTKQSSDKYYTGAQISHNEQGLGDCNFSNGCSMNYLNHVKDMHEDCKICQSNLGHLRIHEQSIYKLENILDSKENNQPSKAGEVENSFKPTEHVGVTQEQINTTKNSSKNIKTQSMSLSSIFKMCMTKESSSSEKCLDEDVNVESIKVKSKTKALLKRNDGKSDTNQKSHIHLEEADGNPPTKTTIEIFEKEIRGKRKIEWNQFWFDFFKPARQVFAAFNGFILTLLEFFLDSMVRPLLWGSVQIVCKYFFQPCLETVFHSILHPIFVLLTNIVSSIRDLFLPVAECFGYFLKECSTSCRTCRTIEEPKTTVTPDEVISGN</sequence>
<dbReference type="AlphaFoldDB" id="A0A1B6K5D9"/>
<organism evidence="2">
    <name type="scientific">Homalodisca liturata</name>
    <dbReference type="NCBI Taxonomy" id="320908"/>
    <lineage>
        <taxon>Eukaryota</taxon>
        <taxon>Metazoa</taxon>
        <taxon>Ecdysozoa</taxon>
        <taxon>Arthropoda</taxon>
        <taxon>Hexapoda</taxon>
        <taxon>Insecta</taxon>
        <taxon>Pterygota</taxon>
        <taxon>Neoptera</taxon>
        <taxon>Paraneoptera</taxon>
        <taxon>Hemiptera</taxon>
        <taxon>Auchenorrhyncha</taxon>
        <taxon>Membracoidea</taxon>
        <taxon>Cicadellidae</taxon>
        <taxon>Cicadellinae</taxon>
        <taxon>Proconiini</taxon>
        <taxon>Homalodisca</taxon>
    </lineage>
</organism>
<reference evidence="2" key="1">
    <citation type="submission" date="2015-11" db="EMBL/GenBank/DDBJ databases">
        <title>De novo transcriptome assembly of four potential Pierce s Disease insect vectors from Arizona vineyards.</title>
        <authorList>
            <person name="Tassone E.E."/>
        </authorList>
    </citation>
    <scope>NUCLEOTIDE SEQUENCE</scope>
</reference>
<feature type="compositionally biased region" description="Basic and acidic residues" evidence="1">
    <location>
        <begin position="300"/>
        <end position="318"/>
    </location>
</feature>
<gene>
    <name evidence="2" type="ORF">g.9258</name>
</gene>
<proteinExistence type="predicted"/>
<evidence type="ECO:0000313" key="2">
    <source>
        <dbReference type="EMBL" id="JAT06364.1"/>
    </source>
</evidence>
<feature type="non-terminal residue" evidence="2">
    <location>
        <position position="1"/>
    </location>
</feature>